<dbReference type="EMBL" id="CAMXCT030000881">
    <property type="protein sequence ID" value="CAL4771659.1"/>
    <property type="molecule type" value="Genomic_DNA"/>
</dbReference>
<proteinExistence type="predicted"/>
<dbReference type="EMBL" id="CAMXCT020000881">
    <property type="protein sequence ID" value="CAL1137722.1"/>
    <property type="molecule type" value="Genomic_DNA"/>
</dbReference>
<reference evidence="1" key="1">
    <citation type="submission" date="2022-10" db="EMBL/GenBank/DDBJ databases">
        <authorList>
            <person name="Chen Y."/>
            <person name="Dougan E. K."/>
            <person name="Chan C."/>
            <person name="Rhodes N."/>
            <person name="Thang M."/>
        </authorList>
    </citation>
    <scope>NUCLEOTIDE SEQUENCE</scope>
</reference>
<gene>
    <name evidence="1" type="ORF">C1SCF055_LOCUS11889</name>
</gene>
<keyword evidence="4" id="KW-1185">Reference proteome</keyword>
<evidence type="ECO:0000313" key="1">
    <source>
        <dbReference type="EMBL" id="CAI3984347.1"/>
    </source>
</evidence>
<dbReference type="OrthoDB" id="413598at2759"/>
<protein>
    <submittedName>
        <fullName evidence="3">rRNA biogenesis protein rrp5</fullName>
    </submittedName>
</protein>
<dbReference type="Proteomes" id="UP001152797">
    <property type="component" value="Unassembled WGS sequence"/>
</dbReference>
<evidence type="ECO:0000313" key="3">
    <source>
        <dbReference type="EMBL" id="CAL4771659.1"/>
    </source>
</evidence>
<dbReference type="AlphaFoldDB" id="A0A9P1C2M2"/>
<evidence type="ECO:0000313" key="4">
    <source>
        <dbReference type="Proteomes" id="UP001152797"/>
    </source>
</evidence>
<name>A0A9P1C2M2_9DINO</name>
<accession>A0A9P1C2M2</accession>
<comment type="caution">
    <text evidence="1">The sequence shown here is derived from an EMBL/GenBank/DDBJ whole genome shotgun (WGS) entry which is preliminary data.</text>
</comment>
<organism evidence="1">
    <name type="scientific">Cladocopium goreaui</name>
    <dbReference type="NCBI Taxonomy" id="2562237"/>
    <lineage>
        <taxon>Eukaryota</taxon>
        <taxon>Sar</taxon>
        <taxon>Alveolata</taxon>
        <taxon>Dinophyceae</taxon>
        <taxon>Suessiales</taxon>
        <taxon>Symbiodiniaceae</taxon>
        <taxon>Cladocopium</taxon>
    </lineage>
</organism>
<sequence length="663" mass="74086">MGAGFGRCWWLAPCAGHLAPAITSSRNGGDEVEELGAWARGWGQLTPERAAAFLDCDGLGDDHIFWPMFREALKSEGVLGVTTLQLAVRKWGEWENYQEQMVEKGQLSGNSIITVPGLNYLNGSEVELHINGLIDLPVIFQKAAYSHLFDTPPKWGADYAGFLACPIGFVLVQYVIFIANKVRNPLGTSLLKDYWEGMVNAFGLIYAVPSYVLDHSESAHWGITSSDIAVNLNVRPGHYYESYDSYLEENPIPPAQLTDWWQDAPSLASLDAVLVTDQCDERIPVALIGEHGPVNMDHLSTITAAFQSACAKPLEVEAGHFFTYLWALEGTSQGDQLRASLQISWEEFWGEPLTKSQGRSETLPRWSVLGAVQALRGWAWRNQFLRRARLRVCCEPLWLCVLMHAAIGAGRLLVRVSMCLLHSFAQVFGEQELPDFWPLVRRMGAEMQPQATISAAARISAEILHFQASIRPLYVPALSLHVSQTAKYSPTSSDVLLFRFRLPGAPGFIRVIQMLTEEARASGVPVPRVVIMDSSKKSLSFQEIGRYRVLALLPHVPYAQRLPDVFALASPTLVPALPLLHKFLWPFAGPFCGRSDPDLSRSVDPQAGTCSHPFSPFDFQGKVFHPGSFEEDRRYWAQYTEWEIWPHLIRFKHLGAARVRSDR</sequence>
<dbReference type="EMBL" id="CAMXCT010000881">
    <property type="protein sequence ID" value="CAI3984347.1"/>
    <property type="molecule type" value="Genomic_DNA"/>
</dbReference>
<evidence type="ECO:0000313" key="2">
    <source>
        <dbReference type="EMBL" id="CAL1137722.1"/>
    </source>
</evidence>
<reference evidence="2" key="2">
    <citation type="submission" date="2024-04" db="EMBL/GenBank/DDBJ databases">
        <authorList>
            <person name="Chen Y."/>
            <person name="Shah S."/>
            <person name="Dougan E. K."/>
            <person name="Thang M."/>
            <person name="Chan C."/>
        </authorList>
    </citation>
    <scope>NUCLEOTIDE SEQUENCE [LARGE SCALE GENOMIC DNA]</scope>
</reference>